<dbReference type="EMBL" id="FUZZ01000001">
    <property type="protein sequence ID" value="SKC99377.1"/>
    <property type="molecule type" value="Genomic_DNA"/>
</dbReference>
<feature type="region of interest" description="Disordered" evidence="2">
    <location>
        <begin position="250"/>
        <end position="281"/>
    </location>
</feature>
<sequence length="380" mass="41982">MKKYLILLAVTACFACEKGMQDYRNAKPVSEVKVSTYDFLKQQGGLYDTLLLLIDRVKLTDTLKSQQVTFFVPQDNSITTAIRNVNFSRERLGDKGNWTLDSIPLEVWDSLLRRYIVRGLVTADSLRYADGSDLESLYGHEMNGKTASTNASGAVGAGTAVLQYSDKNESRFTKDWSIALTQNVDIKSTNGLMHILETRHVFGFTSFVGKAYPKSLEPLQGPYLGYPIEIPGIVNAADYDEGPKEVAYHYGNPNGGHTYRPDDPGTENCSQGDGSTSPGGNYNIGWTSDGDWVRYTVDIKEAGKYKVELRIAGNGGGLIYLLIDEVRVCEDIPIQGTGGWQNWQGAFGTADLPAGKHLMKVMIKKANLNLHRLIFTKINP</sequence>
<keyword evidence="1" id="KW-0732">Signal</keyword>
<gene>
    <name evidence="5" type="ORF">SAMN05660461_1464</name>
</gene>
<feature type="domain" description="CBM6" evidence="4">
    <location>
        <begin position="257"/>
        <end position="376"/>
    </location>
</feature>
<dbReference type="Proteomes" id="UP000190166">
    <property type="component" value="Unassembled WGS sequence"/>
</dbReference>
<protein>
    <submittedName>
        <fullName evidence="5">Fasciclin domain-containing protein</fullName>
    </submittedName>
</protein>
<dbReference type="STRING" id="393003.SAMN05660461_1464"/>
<dbReference type="Gene3D" id="2.30.180.10">
    <property type="entry name" value="FAS1 domain"/>
    <property type="match status" value="1"/>
</dbReference>
<evidence type="ECO:0000259" key="3">
    <source>
        <dbReference type="PROSITE" id="PS50213"/>
    </source>
</evidence>
<dbReference type="Pfam" id="PF02469">
    <property type="entry name" value="Fasciclin"/>
    <property type="match status" value="1"/>
</dbReference>
<dbReference type="RefSeq" id="WP_079468725.1">
    <property type="nucleotide sequence ID" value="NZ_FUZZ01000001.1"/>
</dbReference>
<evidence type="ECO:0000256" key="2">
    <source>
        <dbReference type="SAM" id="MobiDB-lite"/>
    </source>
</evidence>
<dbReference type="SUPFAM" id="SSF82153">
    <property type="entry name" value="FAS1 domain"/>
    <property type="match status" value="1"/>
</dbReference>
<proteinExistence type="predicted"/>
<name>A0A1T5NG40_9BACT</name>
<dbReference type="AlphaFoldDB" id="A0A1T5NG40"/>
<dbReference type="InterPro" id="IPR036378">
    <property type="entry name" value="FAS1_dom_sf"/>
</dbReference>
<feature type="domain" description="FAS1" evidence="3">
    <location>
        <begin position="33"/>
        <end position="200"/>
    </location>
</feature>
<dbReference type="PROSITE" id="PS50213">
    <property type="entry name" value="FAS1"/>
    <property type="match status" value="1"/>
</dbReference>
<dbReference type="CDD" id="cd04080">
    <property type="entry name" value="CBM6_cellulase-like"/>
    <property type="match status" value="1"/>
</dbReference>
<dbReference type="GO" id="GO:0030246">
    <property type="term" value="F:carbohydrate binding"/>
    <property type="evidence" value="ECO:0007669"/>
    <property type="project" value="InterPro"/>
</dbReference>
<dbReference type="InterPro" id="IPR005084">
    <property type="entry name" value="CBM6"/>
</dbReference>
<organism evidence="5 6">
    <name type="scientific">Chitinophaga ginsengisegetis</name>
    <dbReference type="NCBI Taxonomy" id="393003"/>
    <lineage>
        <taxon>Bacteria</taxon>
        <taxon>Pseudomonadati</taxon>
        <taxon>Bacteroidota</taxon>
        <taxon>Chitinophagia</taxon>
        <taxon>Chitinophagales</taxon>
        <taxon>Chitinophagaceae</taxon>
        <taxon>Chitinophaga</taxon>
    </lineage>
</organism>
<dbReference type="InterPro" id="IPR006584">
    <property type="entry name" value="Cellulose-bd_IV"/>
</dbReference>
<evidence type="ECO:0000313" key="5">
    <source>
        <dbReference type="EMBL" id="SKC99377.1"/>
    </source>
</evidence>
<keyword evidence="6" id="KW-1185">Reference proteome</keyword>
<evidence type="ECO:0000259" key="4">
    <source>
        <dbReference type="PROSITE" id="PS51175"/>
    </source>
</evidence>
<accession>A0A1T5NG40</accession>
<dbReference type="Gene3D" id="2.60.120.260">
    <property type="entry name" value="Galactose-binding domain-like"/>
    <property type="match status" value="1"/>
</dbReference>
<dbReference type="InterPro" id="IPR008979">
    <property type="entry name" value="Galactose-bd-like_sf"/>
</dbReference>
<dbReference type="PROSITE" id="PS51175">
    <property type="entry name" value="CBM6"/>
    <property type="match status" value="1"/>
</dbReference>
<feature type="compositionally biased region" description="Polar residues" evidence="2">
    <location>
        <begin position="267"/>
        <end position="281"/>
    </location>
</feature>
<dbReference type="SUPFAM" id="SSF49785">
    <property type="entry name" value="Galactose-binding domain-like"/>
    <property type="match status" value="1"/>
</dbReference>
<evidence type="ECO:0000313" key="6">
    <source>
        <dbReference type="Proteomes" id="UP000190166"/>
    </source>
</evidence>
<dbReference type="Pfam" id="PF03422">
    <property type="entry name" value="CBM_6"/>
    <property type="match status" value="1"/>
</dbReference>
<dbReference type="SMART" id="SM00606">
    <property type="entry name" value="CBD_IV"/>
    <property type="match status" value="1"/>
</dbReference>
<evidence type="ECO:0000256" key="1">
    <source>
        <dbReference type="ARBA" id="ARBA00022729"/>
    </source>
</evidence>
<dbReference type="InterPro" id="IPR000782">
    <property type="entry name" value="FAS1_domain"/>
</dbReference>
<reference evidence="5 6" key="1">
    <citation type="submission" date="2017-02" db="EMBL/GenBank/DDBJ databases">
        <authorList>
            <person name="Peterson S.W."/>
        </authorList>
    </citation>
    <scope>NUCLEOTIDE SEQUENCE [LARGE SCALE GENOMIC DNA]</scope>
    <source>
        <strain evidence="5 6">DSM 18108</strain>
    </source>
</reference>